<evidence type="ECO:0000313" key="2">
    <source>
        <dbReference type="EMBL" id="RDW14637.1"/>
    </source>
</evidence>
<feature type="transmembrane region" description="Helical" evidence="1">
    <location>
        <begin position="6"/>
        <end position="23"/>
    </location>
</feature>
<dbReference type="Proteomes" id="UP000256679">
    <property type="component" value="Unassembled WGS sequence"/>
</dbReference>
<dbReference type="AlphaFoldDB" id="A0A3D8PGN7"/>
<evidence type="ECO:0008006" key="4">
    <source>
        <dbReference type="Google" id="ProtNLM"/>
    </source>
</evidence>
<evidence type="ECO:0000256" key="1">
    <source>
        <dbReference type="SAM" id="Phobius"/>
    </source>
</evidence>
<accession>A0A3D8PGN7</accession>
<keyword evidence="1" id="KW-1133">Transmembrane helix</keyword>
<feature type="transmembrane region" description="Helical" evidence="1">
    <location>
        <begin position="53"/>
        <end position="73"/>
    </location>
</feature>
<organism evidence="2 3">
    <name type="scientific">Paracoccus thiocyanatus</name>
    <dbReference type="NCBI Taxonomy" id="34006"/>
    <lineage>
        <taxon>Bacteria</taxon>
        <taxon>Pseudomonadati</taxon>
        <taxon>Pseudomonadota</taxon>
        <taxon>Alphaproteobacteria</taxon>
        <taxon>Rhodobacterales</taxon>
        <taxon>Paracoccaceae</taxon>
        <taxon>Paracoccus</taxon>
    </lineage>
</organism>
<reference evidence="2 3" key="1">
    <citation type="submission" date="2018-05" db="EMBL/GenBank/DDBJ databases">
        <title>Whole genome sequencing of Paracoccus thiocyanatus SST.</title>
        <authorList>
            <person name="Ghosh W."/>
            <person name="Rameez M.J."/>
            <person name="Roy C."/>
        </authorList>
    </citation>
    <scope>NUCLEOTIDE SEQUENCE [LARGE SCALE GENOMIC DNA]</scope>
    <source>
        <strain evidence="2 3">SST</strain>
    </source>
</reference>
<proteinExistence type="predicted"/>
<keyword evidence="1" id="KW-0812">Transmembrane</keyword>
<dbReference type="RefSeq" id="WP_115754433.1">
    <property type="nucleotide sequence ID" value="NZ_QFCQ01000005.1"/>
</dbReference>
<evidence type="ECO:0000313" key="3">
    <source>
        <dbReference type="Proteomes" id="UP000256679"/>
    </source>
</evidence>
<dbReference type="EMBL" id="QFCQ01000005">
    <property type="protein sequence ID" value="RDW14637.1"/>
    <property type="molecule type" value="Genomic_DNA"/>
</dbReference>
<keyword evidence="3" id="KW-1185">Reference proteome</keyword>
<comment type="caution">
    <text evidence="2">The sequence shown here is derived from an EMBL/GenBank/DDBJ whole genome shotgun (WGS) entry which is preliminary data.</text>
</comment>
<gene>
    <name evidence="2" type="ORF">DIE28_01905</name>
</gene>
<keyword evidence="1" id="KW-0472">Membrane</keyword>
<name>A0A3D8PGN7_9RHOB</name>
<sequence length="90" mass="9894">MSWANGWIWIIAALVLAALELVLPGWFFLGLAGAVLLMGLALVLGLWPGGLPMALVVTAVLTGVIWLALRRIFGRNRGEVRRWTRDINDN</sequence>
<protein>
    <recommendedName>
        <fullName evidence="4">NfeD family protein</fullName>
    </recommendedName>
</protein>